<dbReference type="SMART" id="SM00943">
    <property type="entry name" value="Prim-Pol"/>
    <property type="match status" value="1"/>
</dbReference>
<dbReference type="AlphaFoldDB" id="A0A0F9NMR1"/>
<dbReference type="InterPro" id="IPR015330">
    <property type="entry name" value="DNA_primase/pol_bifunc_N"/>
</dbReference>
<accession>A0A0F9NMR1</accession>
<proteinExistence type="predicted"/>
<dbReference type="SUPFAM" id="SSF56747">
    <property type="entry name" value="Prim-pol domain"/>
    <property type="match status" value="1"/>
</dbReference>
<dbReference type="EMBL" id="LAZR01003211">
    <property type="protein sequence ID" value="KKN20760.1"/>
    <property type="molecule type" value="Genomic_DNA"/>
</dbReference>
<organism evidence="2">
    <name type="scientific">marine sediment metagenome</name>
    <dbReference type="NCBI Taxonomy" id="412755"/>
    <lineage>
        <taxon>unclassified sequences</taxon>
        <taxon>metagenomes</taxon>
        <taxon>ecological metagenomes</taxon>
    </lineage>
</organism>
<feature type="domain" description="DNA primase/polymerase bifunctional N-terminal" evidence="1">
    <location>
        <begin position="3"/>
        <end position="163"/>
    </location>
</feature>
<evidence type="ECO:0000259" key="1">
    <source>
        <dbReference type="SMART" id="SM00943"/>
    </source>
</evidence>
<dbReference type="Gene3D" id="3.30.720.160">
    <property type="entry name" value="Bifunctional DNA primase/polymerase, N-terminal"/>
    <property type="match status" value="1"/>
</dbReference>
<protein>
    <recommendedName>
        <fullName evidence="1">DNA primase/polymerase bifunctional N-terminal domain-containing protein</fullName>
    </recommendedName>
</protein>
<comment type="caution">
    <text evidence="2">The sequence shown here is derived from an EMBL/GenBank/DDBJ whole genome shotgun (WGS) entry which is preliminary data.</text>
</comment>
<sequence>MRLADYINKGLSILPLRPRSKQPMGRWRRWMREPMTVAESTSWWGTFRPQPNVGIITGAISGGLVVIDIEPEHVEYASTWDFPPMAPRVRTARGGLHIYFRGECGCSKLKLGDRVVGDVRGDGGYVVAPPSQTEDGFYTWIERWPDDPQEWSVDKLYPVPLWIGESNRTHTGVGGTASVPPPPVGVRLDPTEALRLVSSPLQRCISGGWTPHGAFGSASEMDFRIVRELIHIGASFESVCVFFDEFPFGDNARQHAGEDYLLRTYNNACKIIGVELEDAVQVRCRRVVTAPGSLRGGAQKRALLDLEDECGDLYSYSIAMILGDPFAGELSGEWRQVAVAFGTDPVPDSSIVTDVEVSALVSENRVLRLVNWNALEGLC</sequence>
<evidence type="ECO:0000313" key="2">
    <source>
        <dbReference type="EMBL" id="KKN20760.1"/>
    </source>
</evidence>
<reference evidence="2" key="1">
    <citation type="journal article" date="2015" name="Nature">
        <title>Complex archaea that bridge the gap between prokaryotes and eukaryotes.</title>
        <authorList>
            <person name="Spang A."/>
            <person name="Saw J.H."/>
            <person name="Jorgensen S.L."/>
            <person name="Zaremba-Niedzwiedzka K."/>
            <person name="Martijn J."/>
            <person name="Lind A.E."/>
            <person name="van Eijk R."/>
            <person name="Schleper C."/>
            <person name="Guy L."/>
            <person name="Ettema T.J."/>
        </authorList>
    </citation>
    <scope>NUCLEOTIDE SEQUENCE</scope>
</reference>
<dbReference type="CDD" id="cd04859">
    <property type="entry name" value="Prim_Pol"/>
    <property type="match status" value="1"/>
</dbReference>
<name>A0A0F9NMR1_9ZZZZ</name>
<gene>
    <name evidence="2" type="ORF">LCGC14_0932260</name>
</gene>
<dbReference type="Pfam" id="PF09250">
    <property type="entry name" value="Prim-Pol"/>
    <property type="match status" value="1"/>
</dbReference>